<name>A0A1G6VKA3_9GAMM</name>
<dbReference type="AlphaFoldDB" id="A0A1G6VKA3"/>
<feature type="domain" description="Glycosyl transferase family 25" evidence="2">
    <location>
        <begin position="25"/>
        <end position="202"/>
    </location>
</feature>
<feature type="region of interest" description="Disordered" evidence="1">
    <location>
        <begin position="243"/>
        <end position="280"/>
    </location>
</feature>
<sequence length="352" mass="38165">MPCCGESCHESKGLDQPALTISPSPILFISLDRDAERCARLHAEFARHGLQGERLPGVLWTALPQAEQDALYSPALNARGFHKPLVNGEKGCYASHLKAWRWLLDSPHQAAVVLEDDVRLRPAFARVLEALAASRESWDMVKLIGRAEIGKREKARTQTPLCAGHVLLRYRRVPSLNAGYVISRRGAEKLLATRQPFGRPVDVDLRYWWESEGLIMRGVSPAVIELDETSQASSIGAKVAERSLAPSGAGPAADRPGLAARTVDTPRAQPGGCRPIGRSSLSTKVAFGGTLAGACTRPRKRSLATKASTATATPPSQAQGESHRRNRQRLPATMKPKASLGAPRPEARYRSS</sequence>
<reference evidence="3 4" key="1">
    <citation type="submission" date="2016-10" db="EMBL/GenBank/DDBJ databases">
        <authorList>
            <person name="de Groot N.N."/>
        </authorList>
    </citation>
    <scope>NUCLEOTIDE SEQUENCE [LARGE SCALE GENOMIC DNA]</scope>
    <source>
        <strain evidence="3 4">DSM 16957</strain>
    </source>
</reference>
<dbReference type="CDD" id="cd06532">
    <property type="entry name" value="Glyco_transf_25"/>
    <property type="match status" value="1"/>
</dbReference>
<evidence type="ECO:0000313" key="4">
    <source>
        <dbReference type="Proteomes" id="UP000199603"/>
    </source>
</evidence>
<organism evidence="3 4">
    <name type="scientific">Aquimonas voraii</name>
    <dbReference type="NCBI Taxonomy" id="265719"/>
    <lineage>
        <taxon>Bacteria</taxon>
        <taxon>Pseudomonadati</taxon>
        <taxon>Pseudomonadota</taxon>
        <taxon>Gammaproteobacteria</taxon>
        <taxon>Lysobacterales</taxon>
        <taxon>Lysobacteraceae</taxon>
        <taxon>Aquimonas</taxon>
    </lineage>
</organism>
<evidence type="ECO:0000256" key="1">
    <source>
        <dbReference type="SAM" id="MobiDB-lite"/>
    </source>
</evidence>
<dbReference type="Pfam" id="PF01755">
    <property type="entry name" value="Glyco_transf_25"/>
    <property type="match status" value="1"/>
</dbReference>
<accession>A0A1G6VKA3</accession>
<evidence type="ECO:0000313" key="3">
    <source>
        <dbReference type="EMBL" id="SDD53999.1"/>
    </source>
</evidence>
<gene>
    <name evidence="3" type="ORF">SAMN04488509_103132</name>
</gene>
<dbReference type="GO" id="GO:0016740">
    <property type="term" value="F:transferase activity"/>
    <property type="evidence" value="ECO:0007669"/>
    <property type="project" value="UniProtKB-KW"/>
</dbReference>
<feature type="compositionally biased region" description="Low complexity" evidence="1">
    <location>
        <begin position="304"/>
        <end position="319"/>
    </location>
</feature>
<keyword evidence="4" id="KW-1185">Reference proteome</keyword>
<evidence type="ECO:0000259" key="2">
    <source>
        <dbReference type="Pfam" id="PF01755"/>
    </source>
</evidence>
<keyword evidence="3" id="KW-0808">Transferase</keyword>
<dbReference type="Proteomes" id="UP000199603">
    <property type="component" value="Unassembled WGS sequence"/>
</dbReference>
<protein>
    <submittedName>
        <fullName evidence="3">Glycosyltransferase involved in LPS biosynthesis, GR25 family</fullName>
    </submittedName>
</protein>
<dbReference type="STRING" id="265719.SAMN04488509_103132"/>
<feature type="region of interest" description="Disordered" evidence="1">
    <location>
        <begin position="297"/>
        <end position="352"/>
    </location>
</feature>
<dbReference type="InterPro" id="IPR002654">
    <property type="entry name" value="Glyco_trans_25"/>
</dbReference>
<proteinExistence type="predicted"/>
<dbReference type="EMBL" id="FNAG01000003">
    <property type="protein sequence ID" value="SDD53999.1"/>
    <property type="molecule type" value="Genomic_DNA"/>
</dbReference>